<reference evidence="2" key="1">
    <citation type="submission" date="2021-01" db="UniProtKB">
        <authorList>
            <consortium name="EnsemblMetazoa"/>
        </authorList>
    </citation>
    <scope>IDENTIFICATION</scope>
</reference>
<dbReference type="AlphaFoldDB" id="A0A7M6DPR1"/>
<proteinExistence type="predicted"/>
<dbReference type="GeneID" id="136819985"/>
<evidence type="ECO:0008006" key="4">
    <source>
        <dbReference type="Google" id="ProtNLM"/>
    </source>
</evidence>
<dbReference type="RefSeq" id="XP_066932321.1">
    <property type="nucleotide sequence ID" value="XM_067076220.1"/>
</dbReference>
<dbReference type="Proteomes" id="UP000594262">
    <property type="component" value="Unplaced"/>
</dbReference>
<feature type="signal peptide" evidence="1">
    <location>
        <begin position="1"/>
        <end position="20"/>
    </location>
</feature>
<accession>A0A7M6DPR1</accession>
<organism evidence="2 3">
    <name type="scientific">Clytia hemisphaerica</name>
    <dbReference type="NCBI Taxonomy" id="252671"/>
    <lineage>
        <taxon>Eukaryota</taxon>
        <taxon>Metazoa</taxon>
        <taxon>Cnidaria</taxon>
        <taxon>Hydrozoa</taxon>
        <taxon>Hydroidolina</taxon>
        <taxon>Leptothecata</taxon>
        <taxon>Obeliida</taxon>
        <taxon>Clytiidae</taxon>
        <taxon>Clytia</taxon>
    </lineage>
</organism>
<sequence>MIKMEKVLILLVGCLALVAAQGFGQEDRDAATIKNDIMDGINTFQGMLEAFTADDKKMLRDVNDTLTMERTKAELQAYINPTGDSTYSIIAQVIGQASTFINDNLKKMTIRFASEGGFLNILTKADRLDLTHDLETLKKAFDAFMVHYNKVKNAFECKLDKLCYEQDFQAAEGEFHVLWEGVEDLKPKCKTFDATCIKKFMDYKTMFETFESTKIPPLKNLLTSICDKECYANEVERFNYEKSLLKLDISASGMVAAVQFAVKHALVKRLNSITKRMHIRKEKLNLQKLAIEDAEKKEDLSAALTALKALKAAAEMDSQDFHEAFSMAIELEGKLSEEDFNHIIRQGNGMIYRISGMQSQIDECIAKVENSHSFIAFKIEVNDNEAVMLTNAEKLKEKIRRVKSGKHTLCTELFVDPAIDQTLTEEFEELRASFATSDVEFKHLKATLSKDFKELSEFEKLHAFIMQLETNNLADMNEAQKYKYFLHVYSKTHCNQVDK</sequence>
<name>A0A7M6DPR1_9CNID</name>
<keyword evidence="1" id="KW-0732">Signal</keyword>
<dbReference type="EnsemblMetazoa" id="CLYHEMT020834.1">
    <property type="protein sequence ID" value="CLYHEMP020834.1"/>
    <property type="gene ID" value="CLYHEMG020834"/>
</dbReference>
<evidence type="ECO:0000313" key="2">
    <source>
        <dbReference type="EnsemblMetazoa" id="CLYHEMP020834.1"/>
    </source>
</evidence>
<protein>
    <recommendedName>
        <fullName evidence="4">Secreted protein</fullName>
    </recommendedName>
</protein>
<keyword evidence="3" id="KW-1185">Reference proteome</keyword>
<feature type="chain" id="PRO_5029470972" description="Secreted protein" evidence="1">
    <location>
        <begin position="21"/>
        <end position="499"/>
    </location>
</feature>
<evidence type="ECO:0000256" key="1">
    <source>
        <dbReference type="SAM" id="SignalP"/>
    </source>
</evidence>
<evidence type="ECO:0000313" key="3">
    <source>
        <dbReference type="Proteomes" id="UP000594262"/>
    </source>
</evidence>